<name>A0A520M3B3_9GAMM</name>
<keyword evidence="4 9" id="KW-0808">Transferase</keyword>
<sequence>MSIHSTSIIHDSAVIHDSVEIGPFCFIGEDVEIAEGCSLLSHVVIKGPTKIGSNNQFYQFCVIGEATPDKKFQGEKTTLSIGNNNIIREGVTIHRGTVQDKSTTSIGDGNLLMAYSHVAHDCIVGNNNVFANHAGIAGHVTVGNYITIGALTTIHQFCKIGDYSFVGMNTSITMDIPAYIKVAADPARVIGLNTVGMTRNGISEESITLIKKAYKLLYKKGYKLDDAIKKIEKLEKPIRLELKVFIDSIKSSERGLLR</sequence>
<dbReference type="Gene3D" id="2.160.10.10">
    <property type="entry name" value="Hexapeptide repeat proteins"/>
    <property type="match status" value="1"/>
</dbReference>
<keyword evidence="7 9" id="KW-0012">Acyltransferase</keyword>
<dbReference type="PIRSF" id="PIRSF000456">
    <property type="entry name" value="UDP-GlcNAc_acltr"/>
    <property type="match status" value="1"/>
</dbReference>
<dbReference type="InterPro" id="IPR001451">
    <property type="entry name" value="Hexapep"/>
</dbReference>
<dbReference type="AlphaFoldDB" id="A0A520M3B3"/>
<dbReference type="PANTHER" id="PTHR43480:SF1">
    <property type="entry name" value="ACYL-[ACYL-CARRIER-PROTEIN]--UDP-N-ACETYLGLUCOSAMINE O-ACYLTRANSFERASE, MITOCHONDRIAL-RELATED"/>
    <property type="match status" value="1"/>
</dbReference>
<dbReference type="GO" id="GO:0009245">
    <property type="term" value="P:lipid A biosynthetic process"/>
    <property type="evidence" value="ECO:0007669"/>
    <property type="project" value="UniProtKB-KW"/>
</dbReference>
<dbReference type="SUPFAM" id="SSF51161">
    <property type="entry name" value="Trimeric LpxA-like enzymes"/>
    <property type="match status" value="1"/>
</dbReference>
<dbReference type="Pfam" id="PF00132">
    <property type="entry name" value="Hexapep"/>
    <property type="match status" value="2"/>
</dbReference>
<keyword evidence="2" id="KW-0444">Lipid biosynthesis</keyword>
<evidence type="ECO:0000256" key="3">
    <source>
        <dbReference type="ARBA" id="ARBA00022556"/>
    </source>
</evidence>
<protein>
    <submittedName>
        <fullName evidence="9">Acyl-ACP--UDP-N-acetylglucosamine O-acyltransferase</fullName>
        <ecNumber evidence="9">2.3.1.129</ecNumber>
    </submittedName>
</protein>
<dbReference type="InterPro" id="IPR037157">
    <property type="entry name" value="Acetyltransf_C_sf"/>
</dbReference>
<evidence type="ECO:0000256" key="5">
    <source>
        <dbReference type="ARBA" id="ARBA00022737"/>
    </source>
</evidence>
<evidence type="ECO:0000256" key="6">
    <source>
        <dbReference type="ARBA" id="ARBA00023098"/>
    </source>
</evidence>
<feature type="domain" description="UDP N-acetylglucosamine O-acyltransferase C-terminal" evidence="8">
    <location>
        <begin position="175"/>
        <end position="256"/>
    </location>
</feature>
<evidence type="ECO:0000259" key="8">
    <source>
        <dbReference type="Pfam" id="PF13720"/>
    </source>
</evidence>
<evidence type="ECO:0000313" key="10">
    <source>
        <dbReference type="Proteomes" id="UP000318359"/>
    </source>
</evidence>
<keyword evidence="5" id="KW-0677">Repeat</keyword>
<dbReference type="Proteomes" id="UP000318359">
    <property type="component" value="Unassembled WGS sequence"/>
</dbReference>
<evidence type="ECO:0000256" key="4">
    <source>
        <dbReference type="ARBA" id="ARBA00022679"/>
    </source>
</evidence>
<evidence type="ECO:0000256" key="1">
    <source>
        <dbReference type="ARBA" id="ARBA00022490"/>
    </source>
</evidence>
<dbReference type="NCBIfam" id="NF003657">
    <property type="entry name" value="PRK05289.1"/>
    <property type="match status" value="1"/>
</dbReference>
<gene>
    <name evidence="9" type="ORF">EVB00_03700</name>
</gene>
<organism evidence="9 10">
    <name type="scientific">SAR86 cluster bacterium</name>
    <dbReference type="NCBI Taxonomy" id="2030880"/>
    <lineage>
        <taxon>Bacteria</taxon>
        <taxon>Pseudomonadati</taxon>
        <taxon>Pseudomonadota</taxon>
        <taxon>Gammaproteobacteria</taxon>
        <taxon>SAR86 cluster</taxon>
    </lineage>
</organism>
<dbReference type="InterPro" id="IPR010137">
    <property type="entry name" value="Lipid_A_LpxA"/>
</dbReference>
<comment type="caution">
    <text evidence="9">The sequence shown here is derived from an EMBL/GenBank/DDBJ whole genome shotgun (WGS) entry which is preliminary data.</text>
</comment>
<proteinExistence type="predicted"/>
<evidence type="ECO:0000313" key="9">
    <source>
        <dbReference type="EMBL" id="RZO15716.1"/>
    </source>
</evidence>
<evidence type="ECO:0000256" key="7">
    <source>
        <dbReference type="ARBA" id="ARBA00023315"/>
    </source>
</evidence>
<dbReference type="NCBIfam" id="TIGR01852">
    <property type="entry name" value="lipid_A_lpxA"/>
    <property type="match status" value="1"/>
</dbReference>
<dbReference type="InterPro" id="IPR011004">
    <property type="entry name" value="Trimer_LpxA-like_sf"/>
</dbReference>
<reference evidence="9 10" key="1">
    <citation type="submission" date="2019-02" db="EMBL/GenBank/DDBJ databases">
        <title>Prokaryotic population dynamics and viral predation in marine succession experiment using metagenomics: the confinement effect.</title>
        <authorList>
            <person name="Haro-Moreno J.M."/>
            <person name="Rodriguez-Valera F."/>
            <person name="Lopez-Perez M."/>
        </authorList>
    </citation>
    <scope>NUCLEOTIDE SEQUENCE [LARGE SCALE GENOMIC DNA]</scope>
    <source>
        <strain evidence="9">MED-G167</strain>
    </source>
</reference>
<dbReference type="Gene3D" id="1.20.1180.10">
    <property type="entry name" value="Udp N-acetylglucosamine O-acyltransferase, C-terminal domain"/>
    <property type="match status" value="1"/>
</dbReference>
<dbReference type="EC" id="2.3.1.129" evidence="9"/>
<keyword evidence="6" id="KW-0443">Lipid metabolism</keyword>
<dbReference type="PROSITE" id="PS00101">
    <property type="entry name" value="HEXAPEP_TRANSFERASES"/>
    <property type="match status" value="1"/>
</dbReference>
<dbReference type="GO" id="GO:0016020">
    <property type="term" value="C:membrane"/>
    <property type="evidence" value="ECO:0007669"/>
    <property type="project" value="GOC"/>
</dbReference>
<dbReference type="PANTHER" id="PTHR43480">
    <property type="entry name" value="ACYL-[ACYL-CARRIER-PROTEIN]--UDP-N-ACETYLGLUCOSAMINE O-ACYLTRANSFERASE"/>
    <property type="match status" value="1"/>
</dbReference>
<dbReference type="GO" id="GO:0008780">
    <property type="term" value="F:acyl-[acyl-carrier-protein]-UDP-N-acetylglucosamine O-acyltransferase activity"/>
    <property type="evidence" value="ECO:0007669"/>
    <property type="project" value="UniProtKB-EC"/>
</dbReference>
<evidence type="ECO:0000256" key="2">
    <source>
        <dbReference type="ARBA" id="ARBA00022516"/>
    </source>
</evidence>
<keyword evidence="1" id="KW-0963">Cytoplasm</keyword>
<dbReference type="Pfam" id="PF13720">
    <property type="entry name" value="Acetyltransf_11"/>
    <property type="match status" value="1"/>
</dbReference>
<dbReference type="CDD" id="cd03351">
    <property type="entry name" value="LbH_UDP-GlcNAc_AT"/>
    <property type="match status" value="1"/>
</dbReference>
<keyword evidence="3" id="KW-0441">Lipid A biosynthesis</keyword>
<dbReference type="EMBL" id="SHBM01000068">
    <property type="protein sequence ID" value="RZO15716.1"/>
    <property type="molecule type" value="Genomic_DNA"/>
</dbReference>
<dbReference type="InterPro" id="IPR029098">
    <property type="entry name" value="Acetyltransf_C"/>
</dbReference>
<dbReference type="InterPro" id="IPR018357">
    <property type="entry name" value="Hexapep_transf_CS"/>
</dbReference>
<accession>A0A520M3B3</accession>